<evidence type="ECO:0000313" key="2">
    <source>
        <dbReference type="EMBL" id="KAA9009196.1"/>
    </source>
</evidence>
<dbReference type="Proteomes" id="UP000326554">
    <property type="component" value="Unassembled WGS sequence"/>
</dbReference>
<dbReference type="AlphaFoldDB" id="A0A5J5GLG4"/>
<name>A0A5J5GLG4_9RHOB</name>
<proteinExistence type="predicted"/>
<gene>
    <name evidence="2" type="ORF">F3S47_08050</name>
</gene>
<keyword evidence="1" id="KW-0732">Signal</keyword>
<sequence length="167" mass="17473">MIRRLACLALISATPAAAQEGCTALSDAVSFCPGATPWAAFEAQEREDGGYAWEGGELLLQAFPLEDGLYEGTQPPGSRARDIILTDYATRTGGVIQGRAVPLGEDGPATTAAIAYPDGDTSALVTLYGLEGETWFVVTNELGTEVTSVHQRGHMAALQSLTGEEPS</sequence>
<feature type="chain" id="PRO_5023945283" evidence="1">
    <location>
        <begin position="19"/>
        <end position="167"/>
    </location>
</feature>
<dbReference type="EMBL" id="VYQE01000002">
    <property type="protein sequence ID" value="KAA9009196.1"/>
    <property type="molecule type" value="Genomic_DNA"/>
</dbReference>
<accession>A0A5J5GLG4</accession>
<dbReference type="RefSeq" id="WP_150444729.1">
    <property type="nucleotide sequence ID" value="NZ_VYQE01000002.1"/>
</dbReference>
<protein>
    <submittedName>
        <fullName evidence="2">Uncharacterized protein</fullName>
    </submittedName>
</protein>
<evidence type="ECO:0000313" key="3">
    <source>
        <dbReference type="Proteomes" id="UP000326554"/>
    </source>
</evidence>
<evidence type="ECO:0000256" key="1">
    <source>
        <dbReference type="SAM" id="SignalP"/>
    </source>
</evidence>
<feature type="signal peptide" evidence="1">
    <location>
        <begin position="1"/>
        <end position="18"/>
    </location>
</feature>
<reference evidence="2 3" key="1">
    <citation type="submission" date="2019-09" db="EMBL/GenBank/DDBJ databases">
        <authorList>
            <person name="Park J.-S."/>
            <person name="Choi H.-J."/>
        </authorList>
    </citation>
    <scope>NUCLEOTIDE SEQUENCE [LARGE SCALE GENOMIC DNA]</scope>
    <source>
        <strain evidence="2 3">176SS1-4</strain>
    </source>
</reference>
<keyword evidence="3" id="KW-1185">Reference proteome</keyword>
<organism evidence="2 3">
    <name type="scientific">Histidinibacterium aquaticum</name>
    <dbReference type="NCBI Taxonomy" id="2613962"/>
    <lineage>
        <taxon>Bacteria</taxon>
        <taxon>Pseudomonadati</taxon>
        <taxon>Pseudomonadota</taxon>
        <taxon>Alphaproteobacteria</taxon>
        <taxon>Rhodobacterales</taxon>
        <taxon>Paracoccaceae</taxon>
        <taxon>Histidinibacterium</taxon>
    </lineage>
</organism>
<comment type="caution">
    <text evidence="2">The sequence shown here is derived from an EMBL/GenBank/DDBJ whole genome shotgun (WGS) entry which is preliminary data.</text>
</comment>